<dbReference type="Proteomes" id="UP000324040">
    <property type="component" value="Segment"/>
</dbReference>
<evidence type="ECO:0000313" key="1">
    <source>
        <dbReference type="EMBL" id="QEG13511.1"/>
    </source>
</evidence>
<organism evidence="1 2">
    <name type="scientific">Bacillus phage vB_BspS_SplendidRed</name>
    <dbReference type="NCBI Taxonomy" id="2591379"/>
    <lineage>
        <taxon>Viruses</taxon>
        <taxon>Duplodnaviria</taxon>
        <taxon>Heunggongvirae</taxon>
        <taxon>Uroviricota</taxon>
        <taxon>Caudoviricetes</taxon>
        <taxon>Trautnerviridae</taxon>
        <taxon>Polsinellivirinae</taxon>
        <taxon>Splendidredvirus</taxon>
        <taxon>Splendidredvirus splendidred</taxon>
    </lineage>
</organism>
<name>A0A5B9NPN7_9CAUD</name>
<reference evidence="1 2" key="1">
    <citation type="submission" date="2019-06" db="EMBL/GenBank/DDBJ databases">
        <authorList>
            <person name="Handoko Y.A."/>
            <person name="Wardani A.K."/>
            <person name="Sutrisno A.A."/>
            <person name="Widjanarko S.B."/>
            <person name="Sharma R."/>
            <person name="Grose J.H."/>
        </authorList>
    </citation>
    <scope>NUCLEOTIDE SEQUENCE [LARGE SCALE GENOMIC DNA]</scope>
</reference>
<sequence length="65" mass="7412">MVKNVATDAVIRKKLSEVEYIPEYKIYTALFEVERNGKTLEVKLSGATEWEVASLEVGQEISLYM</sequence>
<accession>A0A5B9NPN7</accession>
<keyword evidence="2" id="KW-1185">Reference proteome</keyword>
<evidence type="ECO:0000313" key="2">
    <source>
        <dbReference type="Proteomes" id="UP000324040"/>
    </source>
</evidence>
<proteinExistence type="predicted"/>
<protein>
    <submittedName>
        <fullName evidence="1">Uncharacterized protein</fullName>
    </submittedName>
</protein>
<gene>
    <name evidence="1" type="ORF">SPLENDIDRED_37</name>
</gene>
<dbReference type="EMBL" id="MN013088">
    <property type="protein sequence ID" value="QEG13511.1"/>
    <property type="molecule type" value="Genomic_DNA"/>
</dbReference>